<evidence type="ECO:0000313" key="6">
    <source>
        <dbReference type="Proteomes" id="UP001549036"/>
    </source>
</evidence>
<dbReference type="EMBL" id="JBEPLM010000001">
    <property type="protein sequence ID" value="MET3591717.1"/>
    <property type="molecule type" value="Genomic_DNA"/>
</dbReference>
<sequence>MVRRAPFGATMMSKGSAVMFHLFVSQAASIYGLWQDGPGITMTDTAEKLSPFATASELAASLRIGATTSTDIVRRALGRAAMHDGQLHAFVEIFSEAALAAAAAADERRSRGAVLGPLDGIPFAVKDLFHMAGYATSAGSKALSGQPVTITANAVRRLTQAGMIAFGKAHTVEFAFGGWGTNAILGTPLNPRDCDVARAPGGSSSGSGVAVAAGLVPVALGTDTGGSVRNPASMCGVVGLKTSVGLVGRGGLLPLAASFDSVGPLVRSVEDAALLLSLLQGPDPSDPATFGVSAPDPLQTLEHGVKGLRLRIPSERDLGSVQDGVLTIFRATVQQLAGLGAEIEEKAMPRSPEEYMATTGDLMAAEAWHHLREYVESETSVVHPVIRARILRGREIDGARYQELLGLRRDLQAEFLRYLEGAHALLTPTAPILAPPLAEIDEAKTPLGTFTRLVNLMDMAALSVPAGLVAGLPAALQIVVRHFDDAVALRIGRALEVARGGLFEPPQGYGQP</sequence>
<evidence type="ECO:0000256" key="3">
    <source>
        <dbReference type="SAM" id="SignalP"/>
    </source>
</evidence>
<gene>
    <name evidence="5" type="ORF">ABID26_001096</name>
</gene>
<comment type="function">
    <text evidence="1">Hydrolyzes indole-3-acetamide (IAM) into indole-3-acetic acid (IAA).</text>
</comment>
<feature type="chain" id="PRO_5046357236" description="Indoleacetamide hydrolase" evidence="3">
    <location>
        <begin position="28"/>
        <end position="512"/>
    </location>
</feature>
<accession>A0ABV2HMC9</accession>
<feature type="domain" description="Amidase" evidence="4">
    <location>
        <begin position="71"/>
        <end position="486"/>
    </location>
</feature>
<dbReference type="Pfam" id="PF01425">
    <property type="entry name" value="Amidase"/>
    <property type="match status" value="1"/>
</dbReference>
<dbReference type="InterPro" id="IPR036928">
    <property type="entry name" value="AS_sf"/>
</dbReference>
<comment type="caution">
    <text evidence="5">The sequence shown here is derived from an EMBL/GenBank/DDBJ whole genome shotgun (WGS) entry which is preliminary data.</text>
</comment>
<dbReference type="InterPro" id="IPR000120">
    <property type="entry name" value="Amidase"/>
</dbReference>
<organism evidence="5 6">
    <name type="scientific">Mesorhizobium shonense</name>
    <dbReference type="NCBI Taxonomy" id="1209948"/>
    <lineage>
        <taxon>Bacteria</taxon>
        <taxon>Pseudomonadati</taxon>
        <taxon>Pseudomonadota</taxon>
        <taxon>Alphaproteobacteria</taxon>
        <taxon>Hyphomicrobiales</taxon>
        <taxon>Phyllobacteriaceae</taxon>
        <taxon>Mesorhizobium</taxon>
    </lineage>
</organism>
<protein>
    <recommendedName>
        <fullName evidence="2">Indoleacetamide hydrolase</fullName>
    </recommendedName>
</protein>
<dbReference type="InterPro" id="IPR023631">
    <property type="entry name" value="Amidase_dom"/>
</dbReference>
<reference evidence="5 6" key="1">
    <citation type="submission" date="2024-06" db="EMBL/GenBank/DDBJ databases">
        <title>Genomic Encyclopedia of Type Strains, Phase IV (KMG-IV): sequencing the most valuable type-strain genomes for metagenomic binning, comparative biology and taxonomic classification.</title>
        <authorList>
            <person name="Goeker M."/>
        </authorList>
    </citation>
    <scope>NUCLEOTIDE SEQUENCE [LARGE SCALE GENOMIC DNA]</scope>
    <source>
        <strain evidence="5 6">DSM 29846</strain>
    </source>
</reference>
<proteinExistence type="predicted"/>
<dbReference type="InterPro" id="IPR020556">
    <property type="entry name" value="Amidase_CS"/>
</dbReference>
<dbReference type="GO" id="GO:0050566">
    <property type="term" value="F:asparaginyl-tRNA synthase (glutamine-hydrolyzing) activity"/>
    <property type="evidence" value="ECO:0007669"/>
    <property type="project" value="UniProtKB-EC"/>
</dbReference>
<keyword evidence="5" id="KW-0436">Ligase</keyword>
<evidence type="ECO:0000256" key="1">
    <source>
        <dbReference type="ARBA" id="ARBA00003871"/>
    </source>
</evidence>
<dbReference type="GO" id="GO:0050567">
    <property type="term" value="F:glutaminyl-tRNA synthase (glutamine-hydrolyzing) activity"/>
    <property type="evidence" value="ECO:0007669"/>
    <property type="project" value="UniProtKB-EC"/>
</dbReference>
<evidence type="ECO:0000256" key="2">
    <source>
        <dbReference type="ARBA" id="ARBA00021874"/>
    </source>
</evidence>
<dbReference type="SUPFAM" id="SSF75304">
    <property type="entry name" value="Amidase signature (AS) enzymes"/>
    <property type="match status" value="1"/>
</dbReference>
<dbReference type="PROSITE" id="PS00571">
    <property type="entry name" value="AMIDASES"/>
    <property type="match status" value="1"/>
</dbReference>
<name>A0ABV2HMC9_9HYPH</name>
<evidence type="ECO:0000259" key="4">
    <source>
        <dbReference type="Pfam" id="PF01425"/>
    </source>
</evidence>
<keyword evidence="6" id="KW-1185">Reference proteome</keyword>
<feature type="signal peptide" evidence="3">
    <location>
        <begin position="1"/>
        <end position="27"/>
    </location>
</feature>
<dbReference type="Proteomes" id="UP001549036">
    <property type="component" value="Unassembled WGS sequence"/>
</dbReference>
<evidence type="ECO:0000313" key="5">
    <source>
        <dbReference type="EMBL" id="MET3591717.1"/>
    </source>
</evidence>
<dbReference type="Gene3D" id="3.90.1300.10">
    <property type="entry name" value="Amidase signature (AS) domain"/>
    <property type="match status" value="1"/>
</dbReference>
<keyword evidence="3" id="KW-0732">Signal</keyword>
<dbReference type="PANTHER" id="PTHR11895:SF176">
    <property type="entry name" value="AMIDASE AMID-RELATED"/>
    <property type="match status" value="1"/>
</dbReference>
<dbReference type="PANTHER" id="PTHR11895">
    <property type="entry name" value="TRANSAMIDASE"/>
    <property type="match status" value="1"/>
</dbReference>